<sequence length="548" mass="61860">MDRGSYRSRVDIFKALLGAPKAPQRSRLPALASEIAATLSSEDPQDVINLELLKKLCLEGIPDEGGFRPTCWKLLLGYLPLDKSTWIDHLSDQRQTYYSFVRDLVSEPGAQANGAQNPTKANDHPLSAEPFSTWDTYFKDTAILEQIDIDIRRTLSDVDFFQRQVPNSPQNQRTRSNSIQPPTSPLSESSAPWREISAQSRRGLFRRLENKHAPNSAELKTARSNSLPYGLDIPKHLANEPRRNSQPTDAMFSIDEEDETCSTLLEETQDGSCDDLSESPDFNWEAMERILFIYAKLNPGVGYVQGMNELIGTLYYVCANDTEAWHGGRAHAEADAFFLFTAVMGLVRDQYVREFDNDQQSGVQATLGQLEARLQHAAPRLACDLKSKKIDPTFYAFRWITVLGTLEFPLPDVIRLWDGLFAYSPGRHPEPIRAMVIVSVAMVVSIQDILLNGTFSENIHLLQHFPPADIPSLLTQAWSLDKQFHERLPESPKLGIQNLNLQRHLTQLKSLIDGQRDVAAYITPKKETIFKSWNAAKRFIANTHNQPI</sequence>
<reference evidence="1" key="1">
    <citation type="submission" date="2022-04" db="EMBL/GenBank/DDBJ databases">
        <title>Genome of the entomopathogenic fungus Entomophthora muscae.</title>
        <authorList>
            <person name="Elya C."/>
            <person name="Lovett B.R."/>
            <person name="Lee E."/>
            <person name="Macias A.M."/>
            <person name="Hajek A.E."/>
            <person name="De Bivort B.L."/>
            <person name="Kasson M.T."/>
            <person name="De Fine Licht H.H."/>
            <person name="Stajich J.E."/>
        </authorList>
    </citation>
    <scope>NUCLEOTIDE SEQUENCE</scope>
    <source>
        <strain evidence="1">Berkeley</strain>
    </source>
</reference>
<name>A0ACC2UU98_9FUNG</name>
<evidence type="ECO:0000313" key="1">
    <source>
        <dbReference type="EMBL" id="KAJ9090517.1"/>
    </source>
</evidence>
<keyword evidence="2" id="KW-1185">Reference proteome</keyword>
<accession>A0ACC2UU98</accession>
<protein>
    <submittedName>
        <fullName evidence="1">Uncharacterized protein</fullName>
    </submittedName>
</protein>
<dbReference type="EMBL" id="QTSX02000003">
    <property type="protein sequence ID" value="KAJ9090517.1"/>
    <property type="molecule type" value="Genomic_DNA"/>
</dbReference>
<dbReference type="Proteomes" id="UP001165960">
    <property type="component" value="Unassembled WGS sequence"/>
</dbReference>
<evidence type="ECO:0000313" key="2">
    <source>
        <dbReference type="Proteomes" id="UP001165960"/>
    </source>
</evidence>
<gene>
    <name evidence="1" type="ORF">DSO57_1001488</name>
</gene>
<organism evidence="1 2">
    <name type="scientific">Entomophthora muscae</name>
    <dbReference type="NCBI Taxonomy" id="34485"/>
    <lineage>
        <taxon>Eukaryota</taxon>
        <taxon>Fungi</taxon>
        <taxon>Fungi incertae sedis</taxon>
        <taxon>Zoopagomycota</taxon>
        <taxon>Entomophthoromycotina</taxon>
        <taxon>Entomophthoromycetes</taxon>
        <taxon>Entomophthorales</taxon>
        <taxon>Entomophthoraceae</taxon>
        <taxon>Entomophthora</taxon>
    </lineage>
</organism>
<comment type="caution">
    <text evidence="1">The sequence shown here is derived from an EMBL/GenBank/DDBJ whole genome shotgun (WGS) entry which is preliminary data.</text>
</comment>
<proteinExistence type="predicted"/>